<gene>
    <name evidence="2" type="ORF">T459_35166</name>
</gene>
<dbReference type="PANTHER" id="PTHR33064">
    <property type="entry name" value="POL PROTEIN"/>
    <property type="match status" value="1"/>
</dbReference>
<reference evidence="2 3" key="1">
    <citation type="journal article" date="2014" name="Nat. Genet.">
        <title>Genome sequence of the hot pepper provides insights into the evolution of pungency in Capsicum species.</title>
        <authorList>
            <person name="Kim S."/>
            <person name="Park M."/>
            <person name="Yeom S.I."/>
            <person name="Kim Y.M."/>
            <person name="Lee J.M."/>
            <person name="Lee H.A."/>
            <person name="Seo E."/>
            <person name="Choi J."/>
            <person name="Cheong K."/>
            <person name="Kim K.T."/>
            <person name="Jung K."/>
            <person name="Lee G.W."/>
            <person name="Oh S.K."/>
            <person name="Bae C."/>
            <person name="Kim S.B."/>
            <person name="Lee H.Y."/>
            <person name="Kim S.Y."/>
            <person name="Kim M.S."/>
            <person name="Kang B.C."/>
            <person name="Jo Y.D."/>
            <person name="Yang H.B."/>
            <person name="Jeong H.J."/>
            <person name="Kang W.H."/>
            <person name="Kwon J.K."/>
            <person name="Shin C."/>
            <person name="Lim J.Y."/>
            <person name="Park J.H."/>
            <person name="Huh J.H."/>
            <person name="Kim J.S."/>
            <person name="Kim B.D."/>
            <person name="Cohen O."/>
            <person name="Paran I."/>
            <person name="Suh M.C."/>
            <person name="Lee S.B."/>
            <person name="Kim Y.K."/>
            <person name="Shin Y."/>
            <person name="Noh S.J."/>
            <person name="Park J."/>
            <person name="Seo Y.S."/>
            <person name="Kwon S.Y."/>
            <person name="Kim H.A."/>
            <person name="Park J.M."/>
            <person name="Kim H.J."/>
            <person name="Choi S.B."/>
            <person name="Bosland P.W."/>
            <person name="Reeves G."/>
            <person name="Jo S.H."/>
            <person name="Lee B.W."/>
            <person name="Cho H.T."/>
            <person name="Choi H.S."/>
            <person name="Lee M.S."/>
            <person name="Yu Y."/>
            <person name="Do Choi Y."/>
            <person name="Park B.S."/>
            <person name="van Deynze A."/>
            <person name="Ashrafi H."/>
            <person name="Hill T."/>
            <person name="Kim W.T."/>
            <person name="Pai H.S."/>
            <person name="Ahn H.K."/>
            <person name="Yeam I."/>
            <person name="Giovannoni J.J."/>
            <person name="Rose J.K."/>
            <person name="Sorensen I."/>
            <person name="Lee S.J."/>
            <person name="Kim R.W."/>
            <person name="Choi I.Y."/>
            <person name="Choi B.S."/>
            <person name="Lim J.S."/>
            <person name="Lee Y.H."/>
            <person name="Choi D."/>
        </authorList>
    </citation>
    <scope>NUCLEOTIDE SEQUENCE [LARGE SCALE GENOMIC DNA]</scope>
    <source>
        <strain evidence="3">cv. CM334</strain>
    </source>
</reference>
<dbReference type="Gene3D" id="3.30.70.270">
    <property type="match status" value="1"/>
</dbReference>
<dbReference type="STRING" id="4072.A0A2G2XTY2"/>
<dbReference type="AlphaFoldDB" id="A0A2G2XTY2"/>
<dbReference type="Proteomes" id="UP000222542">
    <property type="component" value="Unassembled WGS sequence"/>
</dbReference>
<evidence type="ECO:0000259" key="1">
    <source>
        <dbReference type="Pfam" id="PF17919"/>
    </source>
</evidence>
<sequence length="128" mass="14699">MILWPWPKTVKEPRGFLGLTWYYRRLIGGYSVIARPLYELLKSGTCQCTKAVEKALYALKNVMNMPTVLDLPNFAEEFVVRIYVFNEGIGDALMQKSYPFAFYGKALGSQQARLSMHKKEMLNIIIVV</sequence>
<dbReference type="SUPFAM" id="SSF56672">
    <property type="entry name" value="DNA/RNA polymerases"/>
    <property type="match status" value="1"/>
</dbReference>
<dbReference type="Gramene" id="PHT60984">
    <property type="protein sequence ID" value="PHT60984"/>
    <property type="gene ID" value="T459_35166"/>
</dbReference>
<dbReference type="InterPro" id="IPR043502">
    <property type="entry name" value="DNA/RNA_pol_sf"/>
</dbReference>
<protein>
    <recommendedName>
        <fullName evidence="1">Reverse transcriptase/retrotransposon-derived protein RNase H-like domain-containing protein</fullName>
    </recommendedName>
</protein>
<keyword evidence="3" id="KW-1185">Reference proteome</keyword>
<name>A0A2G2XTY2_CAPAN</name>
<evidence type="ECO:0000313" key="2">
    <source>
        <dbReference type="EMBL" id="PHT60984.1"/>
    </source>
</evidence>
<dbReference type="InterPro" id="IPR041577">
    <property type="entry name" value="RT_RNaseH_2"/>
</dbReference>
<proteinExistence type="predicted"/>
<dbReference type="EMBL" id="AYRZ02000380">
    <property type="protein sequence ID" value="PHT60984.1"/>
    <property type="molecule type" value="Genomic_DNA"/>
</dbReference>
<evidence type="ECO:0000313" key="3">
    <source>
        <dbReference type="Proteomes" id="UP000222542"/>
    </source>
</evidence>
<comment type="caution">
    <text evidence="2">The sequence shown here is derived from an EMBL/GenBank/DDBJ whole genome shotgun (WGS) entry which is preliminary data.</text>
</comment>
<dbReference type="OMA" id="MHKKEML"/>
<feature type="domain" description="Reverse transcriptase/retrotransposon-derived protein RNase H-like" evidence="1">
    <location>
        <begin position="50"/>
        <end position="126"/>
    </location>
</feature>
<dbReference type="InterPro" id="IPR051320">
    <property type="entry name" value="Viral_Replic_Matur_Polypro"/>
</dbReference>
<dbReference type="InterPro" id="IPR043128">
    <property type="entry name" value="Rev_trsase/Diguanyl_cyclase"/>
</dbReference>
<organism evidence="2 3">
    <name type="scientific">Capsicum annuum</name>
    <name type="common">Capsicum pepper</name>
    <dbReference type="NCBI Taxonomy" id="4072"/>
    <lineage>
        <taxon>Eukaryota</taxon>
        <taxon>Viridiplantae</taxon>
        <taxon>Streptophyta</taxon>
        <taxon>Embryophyta</taxon>
        <taxon>Tracheophyta</taxon>
        <taxon>Spermatophyta</taxon>
        <taxon>Magnoliopsida</taxon>
        <taxon>eudicotyledons</taxon>
        <taxon>Gunneridae</taxon>
        <taxon>Pentapetalae</taxon>
        <taxon>asterids</taxon>
        <taxon>lamiids</taxon>
        <taxon>Solanales</taxon>
        <taxon>Solanaceae</taxon>
        <taxon>Solanoideae</taxon>
        <taxon>Capsiceae</taxon>
        <taxon>Capsicum</taxon>
    </lineage>
</organism>
<accession>A0A2G2XTY2</accession>
<reference evidence="2 3" key="2">
    <citation type="journal article" date="2017" name="Genome Biol.">
        <title>New reference genome sequences of hot pepper reveal the massive evolution of plant disease-resistance genes by retroduplication.</title>
        <authorList>
            <person name="Kim S."/>
            <person name="Park J."/>
            <person name="Yeom S.I."/>
            <person name="Kim Y.M."/>
            <person name="Seo E."/>
            <person name="Kim K.T."/>
            <person name="Kim M.S."/>
            <person name="Lee J.M."/>
            <person name="Cheong K."/>
            <person name="Shin H.S."/>
            <person name="Kim S.B."/>
            <person name="Han K."/>
            <person name="Lee J."/>
            <person name="Park M."/>
            <person name="Lee H.A."/>
            <person name="Lee H.Y."/>
            <person name="Lee Y."/>
            <person name="Oh S."/>
            <person name="Lee J.H."/>
            <person name="Choi E."/>
            <person name="Choi E."/>
            <person name="Lee S.E."/>
            <person name="Jeon J."/>
            <person name="Kim H."/>
            <person name="Choi G."/>
            <person name="Song H."/>
            <person name="Lee J."/>
            <person name="Lee S.C."/>
            <person name="Kwon J.K."/>
            <person name="Lee H.Y."/>
            <person name="Koo N."/>
            <person name="Hong Y."/>
            <person name="Kim R.W."/>
            <person name="Kang W.H."/>
            <person name="Huh J.H."/>
            <person name="Kang B.C."/>
            <person name="Yang T.J."/>
            <person name="Lee Y.H."/>
            <person name="Bennetzen J.L."/>
            <person name="Choi D."/>
        </authorList>
    </citation>
    <scope>NUCLEOTIDE SEQUENCE [LARGE SCALE GENOMIC DNA]</scope>
    <source>
        <strain evidence="3">cv. CM334</strain>
    </source>
</reference>
<dbReference type="Pfam" id="PF17919">
    <property type="entry name" value="RT_RNaseH_2"/>
    <property type="match status" value="1"/>
</dbReference>
<dbReference type="PANTHER" id="PTHR33064:SF40">
    <property type="entry name" value="REVERSE TRANSCRIPTASE_RETROTRANSPOSON-DERIVED PROTEIN RNASE H-LIKE DOMAIN-CONTAINING PROTEIN"/>
    <property type="match status" value="1"/>
</dbReference>